<evidence type="ECO:0000256" key="1">
    <source>
        <dbReference type="SAM" id="MobiDB-lite"/>
    </source>
</evidence>
<accession>A0A0A9GJX2</accession>
<organism evidence="2">
    <name type="scientific">Arundo donax</name>
    <name type="common">Giant reed</name>
    <name type="synonym">Donax arundinaceus</name>
    <dbReference type="NCBI Taxonomy" id="35708"/>
    <lineage>
        <taxon>Eukaryota</taxon>
        <taxon>Viridiplantae</taxon>
        <taxon>Streptophyta</taxon>
        <taxon>Embryophyta</taxon>
        <taxon>Tracheophyta</taxon>
        <taxon>Spermatophyta</taxon>
        <taxon>Magnoliopsida</taxon>
        <taxon>Liliopsida</taxon>
        <taxon>Poales</taxon>
        <taxon>Poaceae</taxon>
        <taxon>PACMAD clade</taxon>
        <taxon>Arundinoideae</taxon>
        <taxon>Arundineae</taxon>
        <taxon>Arundo</taxon>
    </lineage>
</organism>
<dbReference type="AlphaFoldDB" id="A0A0A9GJX2"/>
<name>A0A0A9GJX2_ARUDO</name>
<evidence type="ECO:0000313" key="2">
    <source>
        <dbReference type="EMBL" id="JAE22841.1"/>
    </source>
</evidence>
<feature type="region of interest" description="Disordered" evidence="1">
    <location>
        <begin position="166"/>
        <end position="189"/>
    </location>
</feature>
<dbReference type="EMBL" id="GBRH01175055">
    <property type="protein sequence ID" value="JAE22841.1"/>
    <property type="molecule type" value="Transcribed_RNA"/>
</dbReference>
<reference evidence="2" key="2">
    <citation type="journal article" date="2015" name="Data Brief">
        <title>Shoot transcriptome of the giant reed, Arundo donax.</title>
        <authorList>
            <person name="Barrero R.A."/>
            <person name="Guerrero F.D."/>
            <person name="Moolhuijzen P."/>
            <person name="Goolsby J.A."/>
            <person name="Tidwell J."/>
            <person name="Bellgard S.E."/>
            <person name="Bellgard M.I."/>
        </authorList>
    </citation>
    <scope>NUCLEOTIDE SEQUENCE</scope>
    <source>
        <tissue evidence="2">Shoot tissue taken approximately 20 cm above the soil surface</tissue>
    </source>
</reference>
<sequence>MSSAPLVPRDPEAALPGALAPQPLLGGEVALLELAAIGGPVEQLLAALREVEGEHLPVERAVGAVQVGHPLVVGAEAERRRRPVARKRVLHDLLDRHAAALDTRRTAAAAAAGHHGVHERHPSLQARLLAVVLIRPLRPRCVDRSHRPRGSRRRLSWGACPRRKTEKAAIFPSETGKAGIFPPEGPPGG</sequence>
<proteinExistence type="predicted"/>
<protein>
    <submittedName>
        <fullName evidence="2">Uncharacterized protein</fullName>
    </submittedName>
</protein>
<reference evidence="2" key="1">
    <citation type="submission" date="2014-09" db="EMBL/GenBank/DDBJ databases">
        <authorList>
            <person name="Magalhaes I.L.F."/>
            <person name="Oliveira U."/>
            <person name="Santos F.R."/>
            <person name="Vidigal T.H.D.A."/>
            <person name="Brescovit A.D."/>
            <person name="Santos A.J."/>
        </authorList>
    </citation>
    <scope>NUCLEOTIDE SEQUENCE</scope>
    <source>
        <tissue evidence="2">Shoot tissue taken approximately 20 cm above the soil surface</tissue>
    </source>
</reference>